<accession>A0A9W9I738</accession>
<feature type="region of interest" description="Disordered" evidence="1">
    <location>
        <begin position="222"/>
        <end position="278"/>
    </location>
</feature>
<keyword evidence="3" id="KW-1185">Reference proteome</keyword>
<dbReference type="EMBL" id="JAPQKN010000002">
    <property type="protein sequence ID" value="KAJ5169244.1"/>
    <property type="molecule type" value="Genomic_DNA"/>
</dbReference>
<dbReference type="RefSeq" id="XP_056545705.1">
    <property type="nucleotide sequence ID" value="XM_056686963.1"/>
</dbReference>
<gene>
    <name evidence="2" type="ORF">N7482_004838</name>
</gene>
<evidence type="ECO:0000313" key="2">
    <source>
        <dbReference type="EMBL" id="KAJ5169244.1"/>
    </source>
</evidence>
<dbReference type="InterPro" id="IPR027417">
    <property type="entry name" value="P-loop_NTPase"/>
</dbReference>
<dbReference type="GeneID" id="81426139"/>
<proteinExistence type="predicted"/>
<evidence type="ECO:0000313" key="3">
    <source>
        <dbReference type="Proteomes" id="UP001149163"/>
    </source>
</evidence>
<dbReference type="OrthoDB" id="8954335at2759"/>
<comment type="caution">
    <text evidence="2">The sequence shown here is derived from an EMBL/GenBank/DDBJ whole genome shotgun (WGS) entry which is preliminary data.</text>
</comment>
<evidence type="ECO:0000256" key="1">
    <source>
        <dbReference type="SAM" id="MobiDB-lite"/>
    </source>
</evidence>
<dbReference type="Gene3D" id="3.40.50.300">
    <property type="entry name" value="P-loop containing nucleotide triphosphate hydrolases"/>
    <property type="match status" value="1"/>
</dbReference>
<protein>
    <submittedName>
        <fullName evidence="2">Uncharacterized protein</fullName>
    </submittedName>
</protein>
<name>A0A9W9I738_9EURO</name>
<feature type="compositionally biased region" description="Polar residues" evidence="1">
    <location>
        <begin position="260"/>
        <end position="276"/>
    </location>
</feature>
<dbReference type="AlphaFoldDB" id="A0A9W9I738"/>
<dbReference type="Proteomes" id="UP001149163">
    <property type="component" value="Unassembled WGS sequence"/>
</dbReference>
<feature type="compositionally biased region" description="Basic and acidic residues" evidence="1">
    <location>
        <begin position="222"/>
        <end position="257"/>
    </location>
</feature>
<reference evidence="2" key="1">
    <citation type="submission" date="2022-11" db="EMBL/GenBank/DDBJ databases">
        <authorList>
            <person name="Petersen C."/>
        </authorList>
    </citation>
    <scope>NUCLEOTIDE SEQUENCE</scope>
    <source>
        <strain evidence="2">IBT 26290</strain>
    </source>
</reference>
<reference evidence="2" key="2">
    <citation type="journal article" date="2023" name="IMA Fungus">
        <title>Comparative genomic study of the Penicillium genus elucidates a diverse pangenome and 15 lateral gene transfer events.</title>
        <authorList>
            <person name="Petersen C."/>
            <person name="Sorensen T."/>
            <person name="Nielsen M.R."/>
            <person name="Sondergaard T.E."/>
            <person name="Sorensen J.L."/>
            <person name="Fitzpatrick D.A."/>
            <person name="Frisvad J.C."/>
            <person name="Nielsen K.L."/>
        </authorList>
    </citation>
    <scope>NUCLEOTIDE SEQUENCE</scope>
    <source>
        <strain evidence="2">IBT 26290</strain>
    </source>
</reference>
<organism evidence="2 3">
    <name type="scientific">Penicillium canariense</name>
    <dbReference type="NCBI Taxonomy" id="189055"/>
    <lineage>
        <taxon>Eukaryota</taxon>
        <taxon>Fungi</taxon>
        <taxon>Dikarya</taxon>
        <taxon>Ascomycota</taxon>
        <taxon>Pezizomycotina</taxon>
        <taxon>Eurotiomycetes</taxon>
        <taxon>Eurotiomycetidae</taxon>
        <taxon>Eurotiales</taxon>
        <taxon>Aspergillaceae</taxon>
        <taxon>Penicillium</taxon>
    </lineage>
</organism>
<sequence>MQGSARRNIMTFRDLCGEDALKKVILVTTMWDKVSSSEGNMREQELKDKKEFWGYMMGKGSTCHRHENTKASARDIVHLLAKHKNPIVTDNQKQLVDQNLNLDQTSAGKGLQSETLKERAKWMKERQQFEQELREARLQQDREREEIIREEQDIRAEMIRKADQDMAALRLNMENLLAKREEREAQMEKRMEERLERQMQKKQAAHDKEIKRIRMKKEAELEAAKKQQKQARRELEKLERKKEEMKAEQERKAEQKRNSKALQASNQTIISSSNAAGYSPWSVTMGENICAVSGPKSYKWYAHLPDGSTVRNTE</sequence>